<comment type="caution">
    <text evidence="8">The sequence shown here is derived from an EMBL/GenBank/DDBJ whole genome shotgun (WGS) entry which is preliminary data.</text>
</comment>
<dbReference type="PANTHER" id="PTHR23069:SF4">
    <property type="entry name" value="ATPASE FAMILY AAA DOMAIN-CONTAINING PROTEIN 2"/>
    <property type="match status" value="1"/>
</dbReference>
<dbReference type="SMART" id="SM00297">
    <property type="entry name" value="BROMO"/>
    <property type="match status" value="1"/>
</dbReference>
<keyword evidence="9" id="KW-1185">Reference proteome</keyword>
<dbReference type="Gene3D" id="1.20.920.10">
    <property type="entry name" value="Bromodomain-like"/>
    <property type="match status" value="1"/>
</dbReference>
<organism evidence="8 9">
    <name type="scientific">Goodea atripinnis</name>
    <dbReference type="NCBI Taxonomy" id="208336"/>
    <lineage>
        <taxon>Eukaryota</taxon>
        <taxon>Metazoa</taxon>
        <taxon>Chordata</taxon>
        <taxon>Craniata</taxon>
        <taxon>Vertebrata</taxon>
        <taxon>Euteleostomi</taxon>
        <taxon>Actinopterygii</taxon>
        <taxon>Neopterygii</taxon>
        <taxon>Teleostei</taxon>
        <taxon>Neoteleostei</taxon>
        <taxon>Acanthomorphata</taxon>
        <taxon>Ovalentaria</taxon>
        <taxon>Atherinomorphae</taxon>
        <taxon>Cyprinodontiformes</taxon>
        <taxon>Goodeidae</taxon>
        <taxon>Goodea</taxon>
    </lineage>
</organism>
<evidence type="ECO:0000256" key="2">
    <source>
        <dbReference type="ARBA" id="ARBA00022741"/>
    </source>
</evidence>
<dbReference type="PRINTS" id="PR00503">
    <property type="entry name" value="BROMODOMAIN"/>
</dbReference>
<dbReference type="PROSITE" id="PS00633">
    <property type="entry name" value="BROMODOMAIN_1"/>
    <property type="match status" value="1"/>
</dbReference>
<dbReference type="InterPro" id="IPR003960">
    <property type="entry name" value="ATPase_AAA_CS"/>
</dbReference>
<protein>
    <recommendedName>
        <fullName evidence="7">Bromo domain-containing protein</fullName>
    </recommendedName>
</protein>
<keyword evidence="3" id="KW-0067">ATP-binding</keyword>
<dbReference type="EMBL" id="JAHRIO010002358">
    <property type="protein sequence ID" value="MEQ2159426.1"/>
    <property type="molecule type" value="Genomic_DNA"/>
</dbReference>
<evidence type="ECO:0000259" key="7">
    <source>
        <dbReference type="PROSITE" id="PS50014"/>
    </source>
</evidence>
<dbReference type="PROSITE" id="PS50014">
    <property type="entry name" value="BROMODOMAIN_2"/>
    <property type="match status" value="1"/>
</dbReference>
<name>A0ABV0MJZ8_9TELE</name>
<feature type="region of interest" description="Disordered" evidence="6">
    <location>
        <begin position="123"/>
        <end position="143"/>
    </location>
</feature>
<dbReference type="Gene3D" id="3.40.50.300">
    <property type="entry name" value="P-loop containing nucleotide triphosphate hydrolases"/>
    <property type="match status" value="1"/>
</dbReference>
<dbReference type="Proteomes" id="UP001476798">
    <property type="component" value="Unassembled WGS sequence"/>
</dbReference>
<proteinExistence type="inferred from homology"/>
<keyword evidence="4 5" id="KW-0103">Bromodomain</keyword>
<evidence type="ECO:0000313" key="8">
    <source>
        <dbReference type="EMBL" id="MEQ2159426.1"/>
    </source>
</evidence>
<dbReference type="InterPro" id="IPR027417">
    <property type="entry name" value="P-loop_NTPase"/>
</dbReference>
<evidence type="ECO:0000256" key="4">
    <source>
        <dbReference type="ARBA" id="ARBA00023117"/>
    </source>
</evidence>
<dbReference type="InterPro" id="IPR001487">
    <property type="entry name" value="Bromodomain"/>
</dbReference>
<dbReference type="SUPFAM" id="SSF52540">
    <property type="entry name" value="P-loop containing nucleoside triphosphate hydrolases"/>
    <property type="match status" value="2"/>
</dbReference>
<sequence length="429" mass="48166">MDGFDSRGEVVVIGATNRLDSIDPALRRYCGADIRAVCTEAALCALRRRYPQIYATSQKLLLDVSSISVSSCDFVAAMRKMKPASQRSNACPTKPLSTVVQPLLGDALYRILEVLQKLFPHAEQGMKRKREPGESAVKHPTSHRPRMLLAGRSDSGQTSHLAPAILHALERFTVHSLDSAVLFGFSCTSPEEACAQVFCEAKRTSPSIIYIPHIQQWWDTAGPALKASFLSLLGSIPSFSPILLLATCSLPHQQLDPEEYGEIYTMTVPTRQERTEFFKDLILNQAAEPPLSKNKGSPNLPAPLPSVTQNLEILPVAPLPPLRQMSEQERLRLEEQEEDVLRELRLFLRNLTERLMLDRRFKAFTKPVDIEEVPDYLIVIQKPMDLSTLLSNIDEHKYVTVNEFMSDAYLIWQNALEYNPDRDPEGGTK</sequence>
<dbReference type="Gene3D" id="1.10.8.60">
    <property type="match status" value="1"/>
</dbReference>
<evidence type="ECO:0000256" key="5">
    <source>
        <dbReference type="PROSITE-ProRule" id="PRU00035"/>
    </source>
</evidence>
<evidence type="ECO:0000313" key="9">
    <source>
        <dbReference type="Proteomes" id="UP001476798"/>
    </source>
</evidence>
<evidence type="ECO:0000256" key="1">
    <source>
        <dbReference type="ARBA" id="ARBA00006914"/>
    </source>
</evidence>
<keyword evidence="2" id="KW-0547">Nucleotide-binding</keyword>
<dbReference type="SUPFAM" id="SSF47370">
    <property type="entry name" value="Bromodomain"/>
    <property type="match status" value="1"/>
</dbReference>
<gene>
    <name evidence="8" type="ORF">GOODEAATRI_022740</name>
</gene>
<accession>A0ABV0MJZ8</accession>
<feature type="domain" description="Bromo" evidence="7">
    <location>
        <begin position="364"/>
        <end position="419"/>
    </location>
</feature>
<evidence type="ECO:0000256" key="6">
    <source>
        <dbReference type="SAM" id="MobiDB-lite"/>
    </source>
</evidence>
<dbReference type="Pfam" id="PF00439">
    <property type="entry name" value="Bromodomain"/>
    <property type="match status" value="1"/>
</dbReference>
<dbReference type="InterPro" id="IPR041569">
    <property type="entry name" value="AAA_lid_3"/>
</dbReference>
<comment type="similarity">
    <text evidence="1">Belongs to the AAA ATPase family.</text>
</comment>
<dbReference type="PROSITE" id="PS00674">
    <property type="entry name" value="AAA"/>
    <property type="match status" value="1"/>
</dbReference>
<reference evidence="8 9" key="1">
    <citation type="submission" date="2021-06" db="EMBL/GenBank/DDBJ databases">
        <authorList>
            <person name="Palmer J.M."/>
        </authorList>
    </citation>
    <scope>NUCLEOTIDE SEQUENCE [LARGE SCALE GENOMIC DNA]</scope>
    <source>
        <strain evidence="8 9">GA_2019</strain>
        <tissue evidence="8">Muscle</tissue>
    </source>
</reference>
<dbReference type="PANTHER" id="PTHR23069">
    <property type="entry name" value="AAA DOMAIN-CONTAINING"/>
    <property type="match status" value="1"/>
</dbReference>
<dbReference type="InterPro" id="IPR018359">
    <property type="entry name" value="Bromodomain_CS"/>
</dbReference>
<evidence type="ECO:0000256" key="3">
    <source>
        <dbReference type="ARBA" id="ARBA00022840"/>
    </source>
</evidence>
<dbReference type="InterPro" id="IPR045199">
    <property type="entry name" value="ATAD2-like"/>
</dbReference>
<dbReference type="InterPro" id="IPR036427">
    <property type="entry name" value="Bromodomain-like_sf"/>
</dbReference>
<dbReference type="Pfam" id="PF17862">
    <property type="entry name" value="AAA_lid_3"/>
    <property type="match status" value="1"/>
</dbReference>